<dbReference type="AlphaFoldDB" id="Q6SEV4"/>
<evidence type="ECO:0000256" key="4">
    <source>
        <dbReference type="ARBA" id="ARBA00022764"/>
    </source>
</evidence>
<dbReference type="InterPro" id="IPR002386">
    <property type="entry name" value="Amicyanin/Pseudoazurin"/>
</dbReference>
<evidence type="ECO:0000256" key="3">
    <source>
        <dbReference type="ARBA" id="ARBA00022723"/>
    </source>
</evidence>
<reference evidence="11" key="2">
    <citation type="submission" date="2003-12" db="EMBL/GenBank/DDBJ databases">
        <title>Monterey Bay Coastal Ocean Microbial Observatory environmental clone sequencing.</title>
        <authorList>
            <person name="DeLong E.F."/>
        </authorList>
    </citation>
    <scope>NUCLEOTIDE SEQUENCE</scope>
</reference>
<comment type="cofactor">
    <cofactor evidence="8">
        <name>Cu cation</name>
        <dbReference type="ChEBI" id="CHEBI:23378"/>
    </cofactor>
    <text evidence="8">Binds 1 copper ion per subunit.</text>
</comment>
<dbReference type="EMBL" id="AY458649">
    <property type="protein sequence ID" value="AAR38468.1"/>
    <property type="molecule type" value="Genomic_DNA"/>
</dbReference>
<feature type="chain" id="PRO_5004280675" description="Pseudoazurin" evidence="9">
    <location>
        <begin position="22"/>
        <end position="156"/>
    </location>
</feature>
<proteinExistence type="predicted"/>
<evidence type="ECO:0000256" key="8">
    <source>
        <dbReference type="PIRSR" id="PIRSR602386-1"/>
    </source>
</evidence>
<feature type="binding site" evidence="8">
    <location>
        <position position="118"/>
    </location>
    <ligand>
        <name>Cu cation</name>
        <dbReference type="ChEBI" id="CHEBI:23378"/>
    </ligand>
</feature>
<comment type="subcellular location">
    <subcellularLocation>
        <location evidence="1">Periplasm</location>
    </subcellularLocation>
</comment>
<dbReference type="InterPro" id="IPR012745">
    <property type="entry name" value="Pseudoazurin"/>
</dbReference>
<feature type="domain" description="Blue (type 1) copper" evidence="10">
    <location>
        <begin position="46"/>
        <end position="124"/>
    </location>
</feature>
<evidence type="ECO:0000259" key="10">
    <source>
        <dbReference type="Pfam" id="PF00127"/>
    </source>
</evidence>
<keyword evidence="9" id="KW-0732">Signal</keyword>
<dbReference type="PRINTS" id="PR00156">
    <property type="entry name" value="COPPERBLUE"/>
</dbReference>
<feature type="binding site" evidence="8">
    <location>
        <position position="110"/>
    </location>
    <ligand>
        <name>Cu cation</name>
        <dbReference type="ChEBI" id="CHEBI:23378"/>
    </ligand>
</feature>
<feature type="binding site" evidence="8">
    <location>
        <position position="113"/>
    </location>
    <ligand>
        <name>Cu cation</name>
        <dbReference type="ChEBI" id="CHEBI:23378"/>
    </ligand>
</feature>
<keyword evidence="6 8" id="KW-0186">Copper</keyword>
<organism evidence="11">
    <name type="scientific">uncultured marine bacterium 582</name>
    <dbReference type="NCBI Taxonomy" id="257402"/>
    <lineage>
        <taxon>Bacteria</taxon>
        <taxon>environmental samples</taxon>
    </lineage>
</organism>
<accession>Q6SEV4</accession>
<dbReference type="GO" id="GO:0042597">
    <property type="term" value="C:periplasmic space"/>
    <property type="evidence" value="ECO:0007669"/>
    <property type="project" value="UniProtKB-SubCell"/>
</dbReference>
<dbReference type="InterPro" id="IPR008972">
    <property type="entry name" value="Cupredoxin"/>
</dbReference>
<gene>
    <name evidence="11" type="ORF">MBMO_EBAC080-L028H02.137</name>
</gene>
<evidence type="ECO:0000256" key="6">
    <source>
        <dbReference type="ARBA" id="ARBA00023008"/>
    </source>
</evidence>
<keyword evidence="3 8" id="KW-0479">Metal-binding</keyword>
<dbReference type="CDD" id="cd04218">
    <property type="entry name" value="Pseudoazurin"/>
    <property type="match status" value="1"/>
</dbReference>
<feature type="signal peptide" evidence="9">
    <location>
        <begin position="1"/>
        <end position="21"/>
    </location>
</feature>
<evidence type="ECO:0000256" key="5">
    <source>
        <dbReference type="ARBA" id="ARBA00022982"/>
    </source>
</evidence>
<dbReference type="PRINTS" id="PR00155">
    <property type="entry name" value="AMICYANIN"/>
</dbReference>
<evidence type="ECO:0000256" key="7">
    <source>
        <dbReference type="NCBIfam" id="TIGR02375"/>
    </source>
</evidence>
<dbReference type="Pfam" id="PF00127">
    <property type="entry name" value="Copper-bind"/>
    <property type="match status" value="1"/>
</dbReference>
<name>Q6SEV4_9BACT</name>
<feature type="binding site" evidence="8">
    <location>
        <position position="72"/>
    </location>
    <ligand>
        <name>Cu cation</name>
        <dbReference type="ChEBI" id="CHEBI:23378"/>
    </ligand>
</feature>
<dbReference type="InterPro" id="IPR000923">
    <property type="entry name" value="BlueCu_1"/>
</dbReference>
<dbReference type="Gene3D" id="2.60.40.420">
    <property type="entry name" value="Cupredoxins - blue copper proteins"/>
    <property type="match status" value="1"/>
</dbReference>
<reference evidence="11" key="1">
    <citation type="submission" date="2003-11" db="EMBL/GenBank/DDBJ databases">
        <authorList>
            <person name="Heidelberg J.F."/>
            <person name="Eisen J.A."/>
            <person name="Nelson W.C."/>
            <person name="DeLong E.F."/>
        </authorList>
    </citation>
    <scope>NUCLEOTIDE SEQUENCE</scope>
</reference>
<dbReference type="SUPFAM" id="SSF49503">
    <property type="entry name" value="Cupredoxins"/>
    <property type="match status" value="1"/>
</dbReference>
<keyword evidence="4" id="KW-0574">Periplasm</keyword>
<evidence type="ECO:0000256" key="2">
    <source>
        <dbReference type="ARBA" id="ARBA00022448"/>
    </source>
</evidence>
<dbReference type="InterPro" id="IPR001235">
    <property type="entry name" value="Copper_blue_Plastocyanin"/>
</dbReference>
<dbReference type="GO" id="GO:0005507">
    <property type="term" value="F:copper ion binding"/>
    <property type="evidence" value="ECO:0007669"/>
    <property type="project" value="UniProtKB-UniRule"/>
</dbReference>
<sequence>MLTRFCKIVLALMFCSSFAVAEASDCQGVMTHEVQMLNKSAADPKIKMVFEPSYIAIAPGDCVKFLPTSKGHNAETIKKMYPKAAKKFKSKVNKEFVVRLEVEGLYGIKCTPHYQMGMVALIQVGEVSEESLSKSAKVKHRGKAKDRFKMLFSALE</sequence>
<evidence type="ECO:0000313" key="11">
    <source>
        <dbReference type="EMBL" id="AAR38468.1"/>
    </source>
</evidence>
<protein>
    <recommendedName>
        <fullName evidence="7">Pseudoazurin</fullName>
    </recommendedName>
</protein>
<keyword evidence="5" id="KW-0249">Electron transport</keyword>
<evidence type="ECO:0000256" key="9">
    <source>
        <dbReference type="SAM" id="SignalP"/>
    </source>
</evidence>
<dbReference type="NCBIfam" id="TIGR02375">
    <property type="entry name" value="pseudoazurin"/>
    <property type="match status" value="1"/>
</dbReference>
<evidence type="ECO:0000256" key="1">
    <source>
        <dbReference type="ARBA" id="ARBA00004418"/>
    </source>
</evidence>
<dbReference type="GO" id="GO:0009055">
    <property type="term" value="F:electron transfer activity"/>
    <property type="evidence" value="ECO:0007669"/>
    <property type="project" value="InterPro"/>
</dbReference>
<keyword evidence="2" id="KW-0813">Transport</keyword>